<evidence type="ECO:0000256" key="3">
    <source>
        <dbReference type="ARBA" id="ARBA00022692"/>
    </source>
</evidence>
<reference evidence="7 8" key="1">
    <citation type="submission" date="2018-12" db="EMBL/GenBank/DDBJ databases">
        <authorList>
            <person name="Grouzdev D.S."/>
            <person name="Krutkina M.S."/>
        </authorList>
    </citation>
    <scope>NUCLEOTIDE SEQUENCE [LARGE SCALE GENOMIC DNA]</scope>
    <source>
        <strain evidence="7 8">RmlP026</strain>
    </source>
</reference>
<dbReference type="GO" id="GO:0005886">
    <property type="term" value="C:plasma membrane"/>
    <property type="evidence" value="ECO:0007669"/>
    <property type="project" value="UniProtKB-SubCell"/>
</dbReference>
<feature type="transmembrane region" description="Helical" evidence="6">
    <location>
        <begin position="228"/>
        <end position="247"/>
    </location>
</feature>
<dbReference type="OrthoDB" id="5422926at2"/>
<name>A0A4Q2U792_9HYPH</name>
<feature type="transmembrane region" description="Helical" evidence="6">
    <location>
        <begin position="21"/>
        <end position="43"/>
    </location>
</feature>
<reference evidence="7 8" key="2">
    <citation type="submission" date="2019-02" db="EMBL/GenBank/DDBJ databases">
        <title>'Lichenibacterium ramalinii' gen. nov. sp. nov., 'Lichenibacterium minor' gen. nov. sp. nov.</title>
        <authorList>
            <person name="Pankratov T."/>
        </authorList>
    </citation>
    <scope>NUCLEOTIDE SEQUENCE [LARGE SCALE GENOMIC DNA]</scope>
    <source>
        <strain evidence="7 8">RmlP026</strain>
    </source>
</reference>
<dbReference type="PANTHER" id="PTHR32196">
    <property type="entry name" value="ABC TRANSPORTER PERMEASE PROTEIN YPHD-RELATED-RELATED"/>
    <property type="match status" value="1"/>
</dbReference>
<dbReference type="CDD" id="cd06579">
    <property type="entry name" value="TM_PBP1_transp_AraH_like"/>
    <property type="match status" value="1"/>
</dbReference>
<feature type="transmembrane region" description="Helical" evidence="6">
    <location>
        <begin position="81"/>
        <end position="98"/>
    </location>
</feature>
<feature type="transmembrane region" description="Helical" evidence="6">
    <location>
        <begin position="136"/>
        <end position="155"/>
    </location>
</feature>
<feature type="transmembrane region" description="Helical" evidence="6">
    <location>
        <begin position="267"/>
        <end position="292"/>
    </location>
</feature>
<dbReference type="PANTHER" id="PTHR32196:SF19">
    <property type="entry name" value="GALACTOFURANOSE TRANSPORTER PERMEASE PROTEIN YTFT"/>
    <property type="match status" value="1"/>
</dbReference>
<evidence type="ECO:0000256" key="4">
    <source>
        <dbReference type="ARBA" id="ARBA00022989"/>
    </source>
</evidence>
<keyword evidence="3 6" id="KW-0812">Transmembrane</keyword>
<gene>
    <name evidence="7" type="ORF">D3273_07470</name>
</gene>
<comment type="subcellular location">
    <subcellularLocation>
        <location evidence="1">Cell membrane</location>
        <topology evidence="1">Multi-pass membrane protein</topology>
    </subcellularLocation>
</comment>
<proteinExistence type="predicted"/>
<dbReference type="GO" id="GO:0022857">
    <property type="term" value="F:transmembrane transporter activity"/>
    <property type="evidence" value="ECO:0007669"/>
    <property type="project" value="InterPro"/>
</dbReference>
<dbReference type="RefSeq" id="WP_129225069.1">
    <property type="nucleotide sequence ID" value="NZ_QYBB01000006.1"/>
</dbReference>
<dbReference type="Proteomes" id="UP000290759">
    <property type="component" value="Unassembled WGS sequence"/>
</dbReference>
<protein>
    <submittedName>
        <fullName evidence="7">ABC transporter permease</fullName>
    </submittedName>
</protein>
<feature type="transmembrane region" description="Helical" evidence="6">
    <location>
        <begin position="175"/>
        <end position="196"/>
    </location>
</feature>
<keyword evidence="2" id="KW-1003">Cell membrane</keyword>
<evidence type="ECO:0000313" key="8">
    <source>
        <dbReference type="Proteomes" id="UP000290759"/>
    </source>
</evidence>
<organism evidence="7 8">
    <name type="scientific">Lichenibacterium minor</name>
    <dbReference type="NCBI Taxonomy" id="2316528"/>
    <lineage>
        <taxon>Bacteria</taxon>
        <taxon>Pseudomonadati</taxon>
        <taxon>Pseudomonadota</taxon>
        <taxon>Alphaproteobacteria</taxon>
        <taxon>Hyphomicrobiales</taxon>
        <taxon>Lichenihabitantaceae</taxon>
        <taxon>Lichenibacterium</taxon>
    </lineage>
</organism>
<accession>A0A4Q2U792</accession>
<evidence type="ECO:0000256" key="1">
    <source>
        <dbReference type="ARBA" id="ARBA00004651"/>
    </source>
</evidence>
<evidence type="ECO:0000256" key="2">
    <source>
        <dbReference type="ARBA" id="ARBA00022475"/>
    </source>
</evidence>
<feature type="transmembrane region" description="Helical" evidence="6">
    <location>
        <begin position="304"/>
        <end position="323"/>
    </location>
</feature>
<evidence type="ECO:0000256" key="5">
    <source>
        <dbReference type="ARBA" id="ARBA00023136"/>
    </source>
</evidence>
<sequence length="329" mass="33039">MTDRALVPRPRRLSAGLALRRNGAVLALAVLLAFNAAVTPYFLSPGTLNINLTQVAPIGIVAVAMTLVIATGGIDLSVGSLMAIAGALAPIVYAAALARFGSAGLGVALSIALPVLAAIALGWLNGAVITRYRIQPIVATLVLYIAGRGIAQVMTNGNVQSFAQPAFGFLGLGRILGVPFQALLMVAAVAAGAFALKRSLVGRQILAIGGNERAARLSGVPVVRVKRLVYALSGLASGVAGLITVAINSSSDANLVGSGMELDAIAAVAVGGTLLAGGRATVVGTLVGALIIQLVRTTLIANGVPDAAALVVKAALILGAVWIQRQGRS</sequence>
<keyword evidence="5 6" id="KW-0472">Membrane</keyword>
<evidence type="ECO:0000256" key="6">
    <source>
        <dbReference type="SAM" id="Phobius"/>
    </source>
</evidence>
<keyword evidence="4 6" id="KW-1133">Transmembrane helix</keyword>
<dbReference type="AlphaFoldDB" id="A0A4Q2U792"/>
<dbReference type="InterPro" id="IPR001851">
    <property type="entry name" value="ABC_transp_permease"/>
</dbReference>
<feature type="transmembrane region" description="Helical" evidence="6">
    <location>
        <begin position="55"/>
        <end position="74"/>
    </location>
</feature>
<keyword evidence="8" id="KW-1185">Reference proteome</keyword>
<feature type="transmembrane region" description="Helical" evidence="6">
    <location>
        <begin position="104"/>
        <end position="124"/>
    </location>
</feature>
<evidence type="ECO:0000313" key="7">
    <source>
        <dbReference type="EMBL" id="RYC32569.1"/>
    </source>
</evidence>
<dbReference type="Pfam" id="PF02653">
    <property type="entry name" value="BPD_transp_2"/>
    <property type="match status" value="1"/>
</dbReference>
<dbReference type="EMBL" id="QYBB01000006">
    <property type="protein sequence ID" value="RYC32569.1"/>
    <property type="molecule type" value="Genomic_DNA"/>
</dbReference>
<comment type="caution">
    <text evidence="7">The sequence shown here is derived from an EMBL/GenBank/DDBJ whole genome shotgun (WGS) entry which is preliminary data.</text>
</comment>